<feature type="non-terminal residue" evidence="1">
    <location>
        <position position="1"/>
    </location>
</feature>
<evidence type="ECO:0000313" key="1">
    <source>
        <dbReference type="EMBL" id="CAG7825001.1"/>
    </source>
</evidence>
<proteinExistence type="predicted"/>
<dbReference type="AlphaFoldDB" id="A0A8J2L0L0"/>
<dbReference type="EMBL" id="CAJVCH010534561">
    <property type="protein sequence ID" value="CAG7825001.1"/>
    <property type="molecule type" value="Genomic_DNA"/>
</dbReference>
<sequence>MHAIPETDTVAAIANEPADCYECHEDNGSIDKLYIHLDSEISPEESSLLIIGFSLKHNLTKACIE</sequence>
<comment type="caution">
    <text evidence="1">The sequence shown here is derived from an EMBL/GenBank/DDBJ whole genome shotgun (WGS) entry which is preliminary data.</text>
</comment>
<reference evidence="1" key="1">
    <citation type="submission" date="2021-06" db="EMBL/GenBank/DDBJ databases">
        <authorList>
            <person name="Hodson N. C."/>
            <person name="Mongue J. A."/>
            <person name="Jaron S. K."/>
        </authorList>
    </citation>
    <scope>NUCLEOTIDE SEQUENCE</scope>
</reference>
<dbReference type="Proteomes" id="UP000708208">
    <property type="component" value="Unassembled WGS sequence"/>
</dbReference>
<name>A0A8J2L0L0_9HEXA</name>
<protein>
    <submittedName>
        <fullName evidence="1">Uncharacterized protein</fullName>
    </submittedName>
</protein>
<evidence type="ECO:0000313" key="2">
    <source>
        <dbReference type="Proteomes" id="UP000708208"/>
    </source>
</evidence>
<gene>
    <name evidence="1" type="ORF">AFUS01_LOCUS35127</name>
</gene>
<organism evidence="1 2">
    <name type="scientific">Allacma fusca</name>
    <dbReference type="NCBI Taxonomy" id="39272"/>
    <lineage>
        <taxon>Eukaryota</taxon>
        <taxon>Metazoa</taxon>
        <taxon>Ecdysozoa</taxon>
        <taxon>Arthropoda</taxon>
        <taxon>Hexapoda</taxon>
        <taxon>Collembola</taxon>
        <taxon>Symphypleona</taxon>
        <taxon>Sminthuridae</taxon>
        <taxon>Allacma</taxon>
    </lineage>
</organism>
<keyword evidence="2" id="KW-1185">Reference proteome</keyword>
<accession>A0A8J2L0L0</accession>